<organism evidence="1 2">
    <name type="scientific">Euzebyella saccharophila</name>
    <dbReference type="NCBI Taxonomy" id="679664"/>
    <lineage>
        <taxon>Bacteria</taxon>
        <taxon>Pseudomonadati</taxon>
        <taxon>Bacteroidota</taxon>
        <taxon>Flavobacteriia</taxon>
        <taxon>Flavobacteriales</taxon>
        <taxon>Flavobacteriaceae</taxon>
        <taxon>Euzebyella</taxon>
    </lineage>
</organism>
<name>A0ABV8JP35_9FLAO</name>
<accession>A0ABV8JP35</accession>
<evidence type="ECO:0000313" key="1">
    <source>
        <dbReference type="EMBL" id="MFC4094313.1"/>
    </source>
</evidence>
<gene>
    <name evidence="1" type="ORF">ACFOUT_00405</name>
</gene>
<keyword evidence="2" id="KW-1185">Reference proteome</keyword>
<dbReference type="EMBL" id="JBHSAW010000001">
    <property type="protein sequence ID" value="MFC4094313.1"/>
    <property type="molecule type" value="Genomic_DNA"/>
</dbReference>
<protein>
    <submittedName>
        <fullName evidence="1">Uncharacterized protein</fullName>
    </submittedName>
</protein>
<dbReference type="Proteomes" id="UP001595814">
    <property type="component" value="Unassembled WGS sequence"/>
</dbReference>
<evidence type="ECO:0000313" key="2">
    <source>
        <dbReference type="Proteomes" id="UP001595814"/>
    </source>
</evidence>
<dbReference type="RefSeq" id="WP_187457807.1">
    <property type="nucleotide sequence ID" value="NZ_JACYFJ010000004.1"/>
</dbReference>
<sequence>MEQLIKLIWDFRGPAAKKTAEHHEIHLKEYIDLEKTNLTITGFKELTELHSIAFMVVTKSEMIAVRDALKPHRGEIYNQHPKNE</sequence>
<reference evidence="2" key="1">
    <citation type="journal article" date="2019" name="Int. J. Syst. Evol. Microbiol.">
        <title>The Global Catalogue of Microorganisms (GCM) 10K type strain sequencing project: providing services to taxonomists for standard genome sequencing and annotation.</title>
        <authorList>
            <consortium name="The Broad Institute Genomics Platform"/>
            <consortium name="The Broad Institute Genome Sequencing Center for Infectious Disease"/>
            <person name="Wu L."/>
            <person name="Ma J."/>
        </authorList>
    </citation>
    <scope>NUCLEOTIDE SEQUENCE [LARGE SCALE GENOMIC DNA]</scope>
    <source>
        <strain evidence="2">CECT 7477</strain>
    </source>
</reference>
<proteinExistence type="predicted"/>
<comment type="caution">
    <text evidence="1">The sequence shown here is derived from an EMBL/GenBank/DDBJ whole genome shotgun (WGS) entry which is preliminary data.</text>
</comment>